<keyword evidence="11" id="KW-1185">Reference proteome</keyword>
<dbReference type="InterPro" id="IPR004827">
    <property type="entry name" value="bZIP"/>
</dbReference>
<organism evidence="10 11">
    <name type="scientific">Brachionus calyciflorus</name>
    <dbReference type="NCBI Taxonomy" id="104777"/>
    <lineage>
        <taxon>Eukaryota</taxon>
        <taxon>Metazoa</taxon>
        <taxon>Spiralia</taxon>
        <taxon>Gnathifera</taxon>
        <taxon>Rotifera</taxon>
        <taxon>Eurotatoria</taxon>
        <taxon>Monogononta</taxon>
        <taxon>Pseudotrocha</taxon>
        <taxon>Ploima</taxon>
        <taxon>Brachionidae</taxon>
        <taxon>Brachionus</taxon>
    </lineage>
</organism>
<comment type="similarity">
    <text evidence="2">Belongs to the bZIP family. ATF subfamily.</text>
</comment>
<dbReference type="OrthoDB" id="5984119at2759"/>
<evidence type="ECO:0000313" key="10">
    <source>
        <dbReference type="EMBL" id="CAF0712294.1"/>
    </source>
</evidence>
<evidence type="ECO:0000313" key="11">
    <source>
        <dbReference type="Proteomes" id="UP000663879"/>
    </source>
</evidence>
<proteinExistence type="inferred from homology"/>
<dbReference type="AlphaFoldDB" id="A0A813M4V5"/>
<dbReference type="Pfam" id="PF07716">
    <property type="entry name" value="bZIP_2"/>
    <property type="match status" value="1"/>
</dbReference>
<feature type="region of interest" description="Disordered" evidence="8">
    <location>
        <begin position="1"/>
        <end position="21"/>
    </location>
</feature>
<keyword evidence="4" id="KW-0238">DNA-binding</keyword>
<gene>
    <name evidence="10" type="ORF">OXX778_LOCUS1198</name>
</gene>
<evidence type="ECO:0000256" key="3">
    <source>
        <dbReference type="ARBA" id="ARBA00023015"/>
    </source>
</evidence>
<evidence type="ECO:0000256" key="6">
    <source>
        <dbReference type="ARBA" id="ARBA00023163"/>
    </source>
</evidence>
<dbReference type="GO" id="GO:0003677">
    <property type="term" value="F:DNA binding"/>
    <property type="evidence" value="ECO:0007669"/>
    <property type="project" value="UniProtKB-KW"/>
</dbReference>
<protein>
    <recommendedName>
        <fullName evidence="9">BZIP domain-containing protein</fullName>
    </recommendedName>
</protein>
<sequence length="88" mass="10410">MGKRGRKPGVKQDGVSKLERSRLSARECRVRKKLRYEYLEELVQDREKAISALEHELELYRKVCEQIDSGNITEELRNLVESDWFVKS</sequence>
<comment type="subcellular location">
    <subcellularLocation>
        <location evidence="1">Nucleus</location>
    </subcellularLocation>
</comment>
<evidence type="ECO:0000256" key="8">
    <source>
        <dbReference type="SAM" id="MobiDB-lite"/>
    </source>
</evidence>
<keyword evidence="7" id="KW-0539">Nucleus</keyword>
<name>A0A813M4V5_9BILA</name>
<accession>A0A813M4V5</accession>
<keyword evidence="3" id="KW-0805">Transcription regulation</keyword>
<dbReference type="EMBL" id="CAJNOC010000072">
    <property type="protein sequence ID" value="CAF0712294.1"/>
    <property type="molecule type" value="Genomic_DNA"/>
</dbReference>
<evidence type="ECO:0000256" key="2">
    <source>
        <dbReference type="ARBA" id="ARBA00009050"/>
    </source>
</evidence>
<evidence type="ECO:0000256" key="1">
    <source>
        <dbReference type="ARBA" id="ARBA00004123"/>
    </source>
</evidence>
<dbReference type="SUPFAM" id="SSF57959">
    <property type="entry name" value="Leucine zipper domain"/>
    <property type="match status" value="1"/>
</dbReference>
<evidence type="ECO:0000259" key="9">
    <source>
        <dbReference type="Pfam" id="PF07716"/>
    </source>
</evidence>
<evidence type="ECO:0000256" key="7">
    <source>
        <dbReference type="ARBA" id="ARBA00023242"/>
    </source>
</evidence>
<evidence type="ECO:0000256" key="5">
    <source>
        <dbReference type="ARBA" id="ARBA00023159"/>
    </source>
</evidence>
<dbReference type="GO" id="GO:0005634">
    <property type="term" value="C:nucleus"/>
    <property type="evidence" value="ECO:0007669"/>
    <property type="project" value="UniProtKB-SubCell"/>
</dbReference>
<dbReference type="PANTHER" id="PTHR21051">
    <property type="entry name" value="CAMP-RESPONSIVE ELEMENT-BINDING PROTEIN-LIKE 2"/>
    <property type="match status" value="1"/>
</dbReference>
<comment type="caution">
    <text evidence="10">The sequence shown here is derived from an EMBL/GenBank/DDBJ whole genome shotgun (WGS) entry which is preliminary data.</text>
</comment>
<keyword evidence="5" id="KW-0010">Activator</keyword>
<feature type="domain" description="BZIP" evidence="9">
    <location>
        <begin position="19"/>
        <end position="62"/>
    </location>
</feature>
<dbReference type="GO" id="GO:0003700">
    <property type="term" value="F:DNA-binding transcription factor activity"/>
    <property type="evidence" value="ECO:0007669"/>
    <property type="project" value="InterPro"/>
</dbReference>
<dbReference type="Proteomes" id="UP000663879">
    <property type="component" value="Unassembled WGS sequence"/>
</dbReference>
<dbReference type="InterPro" id="IPR039250">
    <property type="entry name" value="CREBL2/REPTOR-BP"/>
</dbReference>
<reference evidence="10" key="1">
    <citation type="submission" date="2021-02" db="EMBL/GenBank/DDBJ databases">
        <authorList>
            <person name="Nowell W R."/>
        </authorList>
    </citation>
    <scope>NUCLEOTIDE SEQUENCE</scope>
    <source>
        <strain evidence="10">Ploen Becks lab</strain>
    </source>
</reference>
<evidence type="ECO:0000256" key="4">
    <source>
        <dbReference type="ARBA" id="ARBA00023125"/>
    </source>
</evidence>
<dbReference type="Gene3D" id="1.20.5.170">
    <property type="match status" value="1"/>
</dbReference>
<keyword evidence="6" id="KW-0804">Transcription</keyword>
<dbReference type="PANTHER" id="PTHR21051:SF4">
    <property type="entry name" value="CAMP-RESPONSIVE ELEMENT-BINDING PROTEIN-LIKE 2"/>
    <property type="match status" value="1"/>
</dbReference>
<dbReference type="InterPro" id="IPR046347">
    <property type="entry name" value="bZIP_sf"/>
</dbReference>